<proteinExistence type="evidence at transcript level"/>
<sequence length="175" mass="20517">MKKFIIAILLTLTFIKFTKPMDIWKDKNYNFLDYDEVDDRCDNEICQNNFDDLIKRKVKDNEDMTYQSDVIGKKTTRLSPYYHPSRPMPCSCGIEFRVLDLGHQYYPRYLHSGVCKSELCGGPYRCIERHYKVRVLKQKDPRNPEIRPSMALPDTLKGTWLSETITVTVACECSV</sequence>
<dbReference type="PANTHER" id="PTHR39940">
    <property type="entry name" value="PROTHORACICOTROPIC HORMONE, ISOFORM F"/>
    <property type="match status" value="1"/>
</dbReference>
<evidence type="ECO:0000256" key="1">
    <source>
        <dbReference type="SAM" id="SignalP"/>
    </source>
</evidence>
<reference evidence="2" key="1">
    <citation type="journal article" date="2016" name="PLoS ONE">
        <title>UVB Radiation Delays Tribolium castaneum Metamorphosis by Influencing Ecdysteroid Metabolism.</title>
        <authorList>
            <person name="Sang W."/>
            <person name="Yu L."/>
            <person name="He L."/>
            <person name="Ma W.H."/>
            <person name="Zhu Z.H."/>
            <person name="Zhu F."/>
            <person name="Wang X.P."/>
            <person name="Lei C.L."/>
        </authorList>
    </citation>
    <scope>NUCLEOTIDE SEQUENCE</scope>
</reference>
<name>A0A141BRL3_TRICA</name>
<dbReference type="InterPro" id="IPR052876">
    <property type="entry name" value="Insect_Hormone_Regulators"/>
</dbReference>
<keyword evidence="1" id="KW-0732">Signal</keyword>
<accession>A0A141BRL3</accession>
<dbReference type="Gene3D" id="2.10.90.10">
    <property type="entry name" value="Cystine-knot cytokines"/>
    <property type="match status" value="1"/>
</dbReference>
<dbReference type="EMBL" id="KM925014">
    <property type="protein sequence ID" value="AKN79607.1"/>
    <property type="molecule type" value="mRNA"/>
</dbReference>
<dbReference type="AlphaFoldDB" id="A0A141BRL3"/>
<dbReference type="InterPro" id="IPR029034">
    <property type="entry name" value="Cystine-knot_cytokine"/>
</dbReference>
<organism evidence="2">
    <name type="scientific">Tribolium castaneum</name>
    <name type="common">Red flour beetle</name>
    <dbReference type="NCBI Taxonomy" id="7070"/>
    <lineage>
        <taxon>Eukaryota</taxon>
        <taxon>Metazoa</taxon>
        <taxon>Ecdysozoa</taxon>
        <taxon>Arthropoda</taxon>
        <taxon>Hexapoda</taxon>
        <taxon>Insecta</taxon>
        <taxon>Pterygota</taxon>
        <taxon>Neoptera</taxon>
        <taxon>Endopterygota</taxon>
        <taxon>Coleoptera</taxon>
        <taxon>Polyphaga</taxon>
        <taxon>Cucujiformia</taxon>
        <taxon>Tenebrionidae</taxon>
        <taxon>Tenebrionidae incertae sedis</taxon>
        <taxon>Tribolium</taxon>
    </lineage>
</organism>
<dbReference type="PANTHER" id="PTHR39940:SF1">
    <property type="entry name" value="PROTHORACICOTROPIC HORMONE, ISOFORM F"/>
    <property type="match status" value="1"/>
</dbReference>
<feature type="chain" id="PRO_5007491880" evidence="1">
    <location>
        <begin position="21"/>
        <end position="175"/>
    </location>
</feature>
<evidence type="ECO:0000313" key="2">
    <source>
        <dbReference type="EMBL" id="AKN79607.1"/>
    </source>
</evidence>
<feature type="signal peptide" evidence="1">
    <location>
        <begin position="1"/>
        <end position="20"/>
    </location>
</feature>
<dbReference type="SUPFAM" id="SSF57501">
    <property type="entry name" value="Cystine-knot cytokines"/>
    <property type="match status" value="1"/>
</dbReference>
<protein>
    <submittedName>
        <fullName evidence="2">Prothoracicotropic hormone protein</fullName>
    </submittedName>
</protein>
<gene>
    <name evidence="2" type="primary">PTTH</name>
</gene>